<dbReference type="InterPro" id="IPR003439">
    <property type="entry name" value="ABC_transporter-like_ATP-bd"/>
</dbReference>
<keyword evidence="2" id="KW-0813">Transport</keyword>
<dbReference type="SUPFAM" id="SSF52540">
    <property type="entry name" value="P-loop containing nucleoside triphosphate hydrolases"/>
    <property type="match status" value="1"/>
</dbReference>
<evidence type="ECO:0000313" key="7">
    <source>
        <dbReference type="EMBL" id="NRD24008.1"/>
    </source>
</evidence>
<proteinExistence type="inferred from homology"/>
<dbReference type="SMART" id="SM00382">
    <property type="entry name" value="AAA"/>
    <property type="match status" value="1"/>
</dbReference>
<evidence type="ECO:0000256" key="1">
    <source>
        <dbReference type="ARBA" id="ARBA00005417"/>
    </source>
</evidence>
<keyword evidence="3" id="KW-0536">Nodulation</keyword>
<dbReference type="Pfam" id="PF00005">
    <property type="entry name" value="ABC_tran"/>
    <property type="match status" value="1"/>
</dbReference>
<dbReference type="PANTHER" id="PTHR42711:SF5">
    <property type="entry name" value="ABC TRANSPORTER ATP-BINDING PROTEIN NATA"/>
    <property type="match status" value="1"/>
</dbReference>
<evidence type="ECO:0000256" key="3">
    <source>
        <dbReference type="ARBA" id="ARBA00022458"/>
    </source>
</evidence>
<keyword evidence="4" id="KW-0547">Nucleotide-binding</keyword>
<feature type="domain" description="ABC transporter" evidence="6">
    <location>
        <begin position="86"/>
        <end position="319"/>
    </location>
</feature>
<evidence type="ECO:0000259" key="6">
    <source>
        <dbReference type="PROSITE" id="PS50893"/>
    </source>
</evidence>
<dbReference type="InterPro" id="IPR027417">
    <property type="entry name" value="P-loop_NTPase"/>
</dbReference>
<keyword evidence="8" id="KW-1185">Reference proteome</keyword>
<dbReference type="PANTHER" id="PTHR42711">
    <property type="entry name" value="ABC TRANSPORTER ATP-BINDING PROTEIN"/>
    <property type="match status" value="1"/>
</dbReference>
<comment type="similarity">
    <text evidence="1">Belongs to the ABC transporter superfamily.</text>
</comment>
<dbReference type="RefSeq" id="WP_173301661.1">
    <property type="nucleotide sequence ID" value="NZ_JABRWQ010000005.1"/>
</dbReference>
<evidence type="ECO:0000313" key="8">
    <source>
        <dbReference type="Proteomes" id="UP000805085"/>
    </source>
</evidence>
<dbReference type="GO" id="GO:0005524">
    <property type="term" value="F:ATP binding"/>
    <property type="evidence" value="ECO:0007669"/>
    <property type="project" value="UniProtKB-KW"/>
</dbReference>
<name>A0ABX2E7C3_9FLAO</name>
<keyword evidence="5 7" id="KW-0067">ATP-binding</keyword>
<evidence type="ECO:0000256" key="5">
    <source>
        <dbReference type="ARBA" id="ARBA00022840"/>
    </source>
</evidence>
<reference evidence="7 8" key="1">
    <citation type="journal article" date="2015" name="Int. J. Syst. Evol. Microbiol.">
        <title>Winogradskyella litoriviva sp. nov., isolated from coastal seawater.</title>
        <authorList>
            <person name="Nedashkovskaya O.I."/>
            <person name="Kukhlevskiy A.D."/>
            <person name="Zhukova N.V."/>
            <person name="Kim S.J."/>
            <person name="Rhee S.K."/>
            <person name="Mikhailov V.V."/>
        </authorList>
    </citation>
    <scope>NUCLEOTIDE SEQUENCE [LARGE SCALE GENOMIC DNA]</scope>
    <source>
        <strain evidence="7 8">KMM6491</strain>
    </source>
</reference>
<evidence type="ECO:0000256" key="4">
    <source>
        <dbReference type="ARBA" id="ARBA00022741"/>
    </source>
</evidence>
<dbReference type="EMBL" id="JABRWQ010000005">
    <property type="protein sequence ID" value="NRD24008.1"/>
    <property type="molecule type" value="Genomic_DNA"/>
</dbReference>
<organism evidence="7 8">
    <name type="scientific">Winogradskyella litoriviva</name>
    <dbReference type="NCBI Taxonomy" id="1220182"/>
    <lineage>
        <taxon>Bacteria</taxon>
        <taxon>Pseudomonadati</taxon>
        <taxon>Bacteroidota</taxon>
        <taxon>Flavobacteriia</taxon>
        <taxon>Flavobacteriales</taxon>
        <taxon>Flavobacteriaceae</taxon>
        <taxon>Winogradskyella</taxon>
    </lineage>
</organism>
<dbReference type="InterPro" id="IPR003593">
    <property type="entry name" value="AAA+_ATPase"/>
</dbReference>
<dbReference type="Gene3D" id="3.40.50.300">
    <property type="entry name" value="P-loop containing nucleotide triphosphate hydrolases"/>
    <property type="match status" value="1"/>
</dbReference>
<gene>
    <name evidence="7" type="ORF">HNV10_12180</name>
</gene>
<dbReference type="Proteomes" id="UP000805085">
    <property type="component" value="Unassembled WGS sequence"/>
</dbReference>
<dbReference type="PROSITE" id="PS50893">
    <property type="entry name" value="ABC_TRANSPORTER_2"/>
    <property type="match status" value="1"/>
</dbReference>
<dbReference type="InterPro" id="IPR050763">
    <property type="entry name" value="ABC_transporter_ATP-binding"/>
</dbReference>
<accession>A0ABX2E7C3</accession>
<protein>
    <submittedName>
        <fullName evidence="7">ATP-binding cassette domain-containing protein</fullName>
    </submittedName>
</protein>
<comment type="caution">
    <text evidence="7">The sequence shown here is derived from an EMBL/GenBank/DDBJ whole genome shotgun (WGS) entry which is preliminary data.</text>
</comment>
<evidence type="ECO:0000256" key="2">
    <source>
        <dbReference type="ARBA" id="ARBA00022448"/>
    </source>
</evidence>
<sequence length="383" mass="44638">MSKAEARIKEVVSFYKNKDTVLGYRKLMDCVMDTQDLRLYRQIIDLTDWKEKHPKKEKEFIEKSLSIIDQVSKIPITEYNTNNPVVIGTDLTKSYGYNRFKLGPISVKINKSQVYGLVGENGNGKTTLLRILAKELKYNEGDLEFKFDNNYNSNYDLRTNLVYIPQRTQKWYGSLKDNLKFVLSSYGISPEENETRVLMMIARFGLWNYKHLKWNELSSGYKMRFELARTLLRQPELLLLDEPLANLDVLAQQVILEDLKSMCNSINNPIALILSSQQLYEVEKISDKVIYLKDGKYKDNKTENKVEENQLIVEIDCNEEREKLLSIFEDLHLSKLIFNGGIFVAYFDNNTNFSSVLETLGKHKIEVTYTRNITASTRRFFVS</sequence>